<dbReference type="InterPro" id="IPR058002">
    <property type="entry name" value="Gp82"/>
</dbReference>
<dbReference type="RefSeq" id="WP_089334414.1">
    <property type="nucleotide sequence ID" value="NZ_FZNS01000020.1"/>
</dbReference>
<dbReference type="Proteomes" id="UP000198310">
    <property type="component" value="Unassembled WGS sequence"/>
</dbReference>
<protein>
    <submittedName>
        <fullName evidence="1">Uncharacterized protein</fullName>
    </submittedName>
</protein>
<dbReference type="Pfam" id="PF25735">
    <property type="entry name" value="Phage_L5_gp82"/>
    <property type="match status" value="1"/>
</dbReference>
<keyword evidence="2" id="KW-1185">Reference proteome</keyword>
<gene>
    <name evidence="1" type="ORF">SAMN06269173_12025</name>
</gene>
<evidence type="ECO:0000313" key="1">
    <source>
        <dbReference type="EMBL" id="SNS04695.1"/>
    </source>
</evidence>
<accession>A0A239B9P0</accession>
<dbReference type="AlphaFoldDB" id="A0A239B9P0"/>
<dbReference type="EMBL" id="FZNS01000020">
    <property type="protein sequence ID" value="SNS04695.1"/>
    <property type="molecule type" value="Genomic_DNA"/>
</dbReference>
<organism evidence="1 2">
    <name type="scientific">Hymenobacter mucosus</name>
    <dbReference type="NCBI Taxonomy" id="1411120"/>
    <lineage>
        <taxon>Bacteria</taxon>
        <taxon>Pseudomonadati</taxon>
        <taxon>Bacteroidota</taxon>
        <taxon>Cytophagia</taxon>
        <taxon>Cytophagales</taxon>
        <taxon>Hymenobacteraceae</taxon>
        <taxon>Hymenobacter</taxon>
    </lineage>
</organism>
<sequence length="132" mass="14501">MKAPRALTIDLEGKQVKVYRNLKYKDQGLFSVQFGGLVVAVLETVQLSNVVFKVTETGRQRVIASRQKNVHAYAIGTFTATPQPTATEPISYNPYRAGHFFRIEDQAPIHSATAVVLSEGKAYASAQASLLF</sequence>
<proteinExistence type="predicted"/>
<evidence type="ECO:0000313" key="2">
    <source>
        <dbReference type="Proteomes" id="UP000198310"/>
    </source>
</evidence>
<name>A0A239B9P0_9BACT</name>
<reference evidence="2" key="1">
    <citation type="submission" date="2017-06" db="EMBL/GenBank/DDBJ databases">
        <authorList>
            <person name="Varghese N."/>
            <person name="Submissions S."/>
        </authorList>
    </citation>
    <scope>NUCLEOTIDE SEQUENCE [LARGE SCALE GENOMIC DNA]</scope>
    <source>
        <strain evidence="2">DSM 28041</strain>
    </source>
</reference>